<dbReference type="SUPFAM" id="SSF81321">
    <property type="entry name" value="Family A G protein-coupled receptor-like"/>
    <property type="match status" value="1"/>
</dbReference>
<dbReference type="InterPro" id="IPR017452">
    <property type="entry name" value="GPCR_Rhodpsn_7TM"/>
</dbReference>
<dbReference type="PROSITE" id="PS50262">
    <property type="entry name" value="G_PROTEIN_RECEP_F1_2"/>
    <property type="match status" value="1"/>
</dbReference>
<gene>
    <name evidence="13" type="primary">LOC129327693</name>
</gene>
<organism evidence="12 13">
    <name type="scientific">Eublepharis macularius</name>
    <name type="common">Leopard gecko</name>
    <name type="synonym">Cyrtodactylus macularius</name>
    <dbReference type="NCBI Taxonomy" id="481883"/>
    <lineage>
        <taxon>Eukaryota</taxon>
        <taxon>Metazoa</taxon>
        <taxon>Chordata</taxon>
        <taxon>Craniata</taxon>
        <taxon>Vertebrata</taxon>
        <taxon>Euteleostomi</taxon>
        <taxon>Lepidosauria</taxon>
        <taxon>Squamata</taxon>
        <taxon>Bifurcata</taxon>
        <taxon>Gekkota</taxon>
        <taxon>Eublepharidae</taxon>
        <taxon>Eublepharinae</taxon>
        <taxon>Eublepharis</taxon>
    </lineage>
</organism>
<keyword evidence="8 9" id="KW-0807">Transducer</keyword>
<keyword evidence="5 10" id="KW-0552">Olfaction</keyword>
<keyword evidence="12" id="KW-1185">Reference proteome</keyword>
<evidence type="ECO:0000259" key="11">
    <source>
        <dbReference type="PROSITE" id="PS50262"/>
    </source>
</evidence>
<keyword evidence="2 10" id="KW-1003">Cell membrane</keyword>
<dbReference type="RefSeq" id="XP_054832422.1">
    <property type="nucleotide sequence ID" value="XM_054976447.1"/>
</dbReference>
<evidence type="ECO:0000256" key="8">
    <source>
        <dbReference type="ARBA" id="ARBA00023224"/>
    </source>
</evidence>
<comment type="similarity">
    <text evidence="9">Belongs to the G-protein coupled receptor 1 family.</text>
</comment>
<feature type="transmembrane region" description="Helical" evidence="10">
    <location>
        <begin position="60"/>
        <end position="79"/>
    </location>
</feature>
<dbReference type="KEGG" id="emc:129327693"/>
<dbReference type="PANTHER" id="PTHR26453">
    <property type="entry name" value="OLFACTORY RECEPTOR"/>
    <property type="match status" value="1"/>
</dbReference>
<dbReference type="PRINTS" id="PR00237">
    <property type="entry name" value="GPCRRHODOPSN"/>
</dbReference>
<evidence type="ECO:0000313" key="13">
    <source>
        <dbReference type="RefSeq" id="XP_054832422.1"/>
    </source>
</evidence>
<evidence type="ECO:0000256" key="5">
    <source>
        <dbReference type="ARBA" id="ARBA00022725"/>
    </source>
</evidence>
<dbReference type="Gene3D" id="1.20.1070.10">
    <property type="entry name" value="Rhodopsin 7-helix transmembrane proteins"/>
    <property type="match status" value="1"/>
</dbReference>
<proteinExistence type="inferred from homology"/>
<reference evidence="13" key="1">
    <citation type="submission" date="2025-08" db="UniProtKB">
        <authorList>
            <consortium name="RefSeq"/>
        </authorList>
    </citation>
    <scope>IDENTIFICATION</scope>
    <source>
        <tissue evidence="13">Blood</tissue>
    </source>
</reference>
<dbReference type="InterPro" id="IPR000725">
    <property type="entry name" value="Olfact_rcpt"/>
</dbReference>
<dbReference type="Pfam" id="PF13853">
    <property type="entry name" value="7tm_4"/>
    <property type="match status" value="1"/>
</dbReference>
<dbReference type="InterPro" id="IPR000276">
    <property type="entry name" value="GPCR_Rhodpsn"/>
</dbReference>
<feature type="domain" description="G-protein coupled receptors family 1 profile" evidence="11">
    <location>
        <begin position="41"/>
        <end position="290"/>
    </location>
</feature>
<evidence type="ECO:0000256" key="2">
    <source>
        <dbReference type="ARBA" id="ARBA00022475"/>
    </source>
</evidence>
<feature type="transmembrane region" description="Helical" evidence="10">
    <location>
        <begin position="237"/>
        <end position="255"/>
    </location>
</feature>
<protein>
    <recommendedName>
        <fullName evidence="10">Olfactory receptor</fullName>
    </recommendedName>
</protein>
<dbReference type="GO" id="GO:0005886">
    <property type="term" value="C:plasma membrane"/>
    <property type="evidence" value="ECO:0007669"/>
    <property type="project" value="UniProtKB-SubCell"/>
</dbReference>
<accession>A0AA97J7B7</accession>
<feature type="transmembrane region" description="Helical" evidence="10">
    <location>
        <begin position="91"/>
        <end position="120"/>
    </location>
</feature>
<keyword evidence="7 10" id="KW-0472">Membrane</keyword>
<evidence type="ECO:0000256" key="4">
    <source>
        <dbReference type="ARBA" id="ARBA00022692"/>
    </source>
</evidence>
<keyword evidence="9" id="KW-0675">Receptor</keyword>
<feature type="transmembrane region" description="Helical" evidence="10">
    <location>
        <begin position="26"/>
        <end position="48"/>
    </location>
</feature>
<name>A0AA97J7B7_EUBMA</name>
<keyword evidence="9" id="KW-0297">G-protein coupled receptor</keyword>
<dbReference type="GO" id="GO:0004930">
    <property type="term" value="F:G protein-coupled receptor activity"/>
    <property type="evidence" value="ECO:0007669"/>
    <property type="project" value="UniProtKB-KW"/>
</dbReference>
<keyword evidence="3 10" id="KW-0716">Sensory transduction</keyword>
<evidence type="ECO:0000256" key="7">
    <source>
        <dbReference type="ARBA" id="ARBA00023136"/>
    </source>
</evidence>
<dbReference type="GeneID" id="129327693"/>
<sequence length="312" mass="35166">MDWTNRTSWTEFVFLGLLNHTTMHTLFFSALLLTFLMALFGNCLFLLLIQTGSDLQTPMYFFLSQLSFMDICQIFTIVPKMSMDFLKKKNVISLAGCGIQIFFTLTMGGGECLLLTVMSYDRYVAICKPLQYSIHMTRRTCLVLSAGVWIGASFHALIHTVCVLRLPFCKSNVINQFFCTVPTLLKLSCSETSTYEKGLFFAGIVMLLGPISVILASYISILLTVLGMQSIEGRRKAFGTCISHLCVVGIFYGAASFKYMRPSSYRTPQQDKIVSVFCDIVTPMLNPLIYSLRNQDVLAVVRKWLGRCSRDM</sequence>
<evidence type="ECO:0000313" key="12">
    <source>
        <dbReference type="Proteomes" id="UP001190640"/>
    </source>
</evidence>
<dbReference type="PROSITE" id="PS00237">
    <property type="entry name" value="G_PROTEIN_RECEP_F1_1"/>
    <property type="match status" value="1"/>
</dbReference>
<dbReference type="GO" id="GO:0004984">
    <property type="term" value="F:olfactory receptor activity"/>
    <property type="evidence" value="ECO:0007669"/>
    <property type="project" value="InterPro"/>
</dbReference>
<evidence type="ECO:0000256" key="9">
    <source>
        <dbReference type="RuleBase" id="RU000688"/>
    </source>
</evidence>
<keyword evidence="4 9" id="KW-0812">Transmembrane</keyword>
<dbReference type="AlphaFoldDB" id="A0AA97J7B7"/>
<evidence type="ECO:0000256" key="1">
    <source>
        <dbReference type="ARBA" id="ARBA00004651"/>
    </source>
</evidence>
<dbReference type="PRINTS" id="PR00245">
    <property type="entry name" value="OLFACTORYR"/>
</dbReference>
<dbReference type="FunFam" id="1.20.1070.10:FF:000008">
    <property type="entry name" value="Olfactory receptor"/>
    <property type="match status" value="1"/>
</dbReference>
<dbReference type="Proteomes" id="UP001190640">
    <property type="component" value="Chromosome 4"/>
</dbReference>
<comment type="subcellular location">
    <subcellularLocation>
        <location evidence="1 10">Cell membrane</location>
        <topology evidence="1 10">Multi-pass membrane protein</topology>
    </subcellularLocation>
</comment>
<evidence type="ECO:0000256" key="10">
    <source>
        <dbReference type="RuleBase" id="RU363047"/>
    </source>
</evidence>
<evidence type="ECO:0000256" key="3">
    <source>
        <dbReference type="ARBA" id="ARBA00022606"/>
    </source>
</evidence>
<feature type="transmembrane region" description="Helical" evidence="10">
    <location>
        <begin position="200"/>
        <end position="225"/>
    </location>
</feature>
<feature type="transmembrane region" description="Helical" evidence="10">
    <location>
        <begin position="141"/>
        <end position="158"/>
    </location>
</feature>
<dbReference type="CDD" id="cd15421">
    <property type="entry name" value="7tmA_OR2T-like"/>
    <property type="match status" value="1"/>
</dbReference>
<keyword evidence="6 10" id="KW-1133">Transmembrane helix</keyword>
<evidence type="ECO:0000256" key="6">
    <source>
        <dbReference type="ARBA" id="ARBA00022989"/>
    </source>
</evidence>